<dbReference type="InterPro" id="IPR005656">
    <property type="entry name" value="MmgE_PrpD"/>
</dbReference>
<accession>A0A8I1W860</accession>
<dbReference type="Gene3D" id="3.30.1330.120">
    <property type="entry name" value="2-methylcitrate dehydratase PrpD"/>
    <property type="match status" value="1"/>
</dbReference>
<dbReference type="Pfam" id="PF19305">
    <property type="entry name" value="MmgE_PrpD_C"/>
    <property type="match status" value="1"/>
</dbReference>
<dbReference type="InterPro" id="IPR036148">
    <property type="entry name" value="MmgE/PrpD_sf"/>
</dbReference>
<dbReference type="NCBIfam" id="NF006943">
    <property type="entry name" value="PRK09425.1"/>
    <property type="match status" value="1"/>
</dbReference>
<dbReference type="PANTHER" id="PTHR16943:SF8">
    <property type="entry name" value="2-METHYLCITRATE DEHYDRATASE"/>
    <property type="match status" value="1"/>
</dbReference>
<comment type="pathway">
    <text evidence="2">Organic acid metabolism; propanoate degradation.</text>
</comment>
<dbReference type="RefSeq" id="WP_207542411.1">
    <property type="nucleotide sequence ID" value="NZ_JAFNAA010000015.1"/>
</dbReference>
<evidence type="ECO:0000256" key="5">
    <source>
        <dbReference type="ARBA" id="ARBA00017240"/>
    </source>
</evidence>
<dbReference type="Proteomes" id="UP000664658">
    <property type="component" value="Unassembled WGS sequence"/>
</dbReference>
<evidence type="ECO:0000256" key="7">
    <source>
        <dbReference type="ARBA" id="ARBA00023239"/>
    </source>
</evidence>
<evidence type="ECO:0000256" key="2">
    <source>
        <dbReference type="ARBA" id="ARBA00005026"/>
    </source>
</evidence>
<evidence type="ECO:0000313" key="11">
    <source>
        <dbReference type="Proteomes" id="UP000664658"/>
    </source>
</evidence>
<dbReference type="GO" id="GO:0047547">
    <property type="term" value="F:2-methylcitrate dehydratase activity"/>
    <property type="evidence" value="ECO:0007669"/>
    <property type="project" value="UniProtKB-EC"/>
</dbReference>
<dbReference type="UniPathway" id="UPA00946"/>
<keyword evidence="6" id="KW-0816">Tricarboxylic acid cycle</keyword>
<name>A0A8I1W860_PLESH</name>
<dbReference type="InterPro" id="IPR042183">
    <property type="entry name" value="MmgE/PrpD_sf_1"/>
</dbReference>
<comment type="caution">
    <text evidence="10">The sequence shown here is derived from an EMBL/GenBank/DDBJ whole genome shotgun (WGS) entry which is preliminary data.</text>
</comment>
<protein>
    <recommendedName>
        <fullName evidence="5">2-methylcitrate dehydratase</fullName>
        <ecNumber evidence="4">4.2.1.79</ecNumber>
    </recommendedName>
</protein>
<gene>
    <name evidence="10" type="ORF">J2R62_13230</name>
</gene>
<dbReference type="Pfam" id="PF03972">
    <property type="entry name" value="MmgE_PrpD_N"/>
    <property type="match status" value="1"/>
</dbReference>
<evidence type="ECO:0000256" key="3">
    <source>
        <dbReference type="ARBA" id="ARBA00006174"/>
    </source>
</evidence>
<dbReference type="Gene3D" id="1.10.4100.10">
    <property type="entry name" value="2-methylcitrate dehydratase PrpD"/>
    <property type="match status" value="1"/>
</dbReference>
<dbReference type="GO" id="GO:0006099">
    <property type="term" value="P:tricarboxylic acid cycle"/>
    <property type="evidence" value="ECO:0007669"/>
    <property type="project" value="UniProtKB-KW"/>
</dbReference>
<evidence type="ECO:0000259" key="8">
    <source>
        <dbReference type="Pfam" id="PF03972"/>
    </source>
</evidence>
<evidence type="ECO:0000259" key="9">
    <source>
        <dbReference type="Pfam" id="PF19305"/>
    </source>
</evidence>
<evidence type="ECO:0000256" key="4">
    <source>
        <dbReference type="ARBA" id="ARBA00013124"/>
    </source>
</evidence>
<dbReference type="PANTHER" id="PTHR16943">
    <property type="entry name" value="2-METHYLCITRATE DEHYDRATASE-RELATED"/>
    <property type="match status" value="1"/>
</dbReference>
<keyword evidence="7 10" id="KW-0456">Lyase</keyword>
<feature type="domain" description="MmgE/PrpD C-terminal" evidence="9">
    <location>
        <begin position="290"/>
        <end position="474"/>
    </location>
</feature>
<comment type="catalytic activity">
    <reaction evidence="1">
        <text>(2S,3S)-2-methylcitrate = 2-methyl-cis-aconitate + H2O</text>
        <dbReference type="Rhea" id="RHEA:17725"/>
        <dbReference type="ChEBI" id="CHEBI:15377"/>
        <dbReference type="ChEBI" id="CHEBI:57872"/>
        <dbReference type="ChEBI" id="CHEBI:58853"/>
        <dbReference type="EC" id="4.2.1.79"/>
    </reaction>
</comment>
<dbReference type="InterPro" id="IPR042188">
    <property type="entry name" value="MmgE/PrpD_sf_2"/>
</dbReference>
<dbReference type="GO" id="GO:0051537">
    <property type="term" value="F:2 iron, 2 sulfur cluster binding"/>
    <property type="evidence" value="ECO:0007669"/>
    <property type="project" value="InterPro"/>
</dbReference>
<dbReference type="GO" id="GO:0019679">
    <property type="term" value="P:propionate metabolic process, methylcitrate cycle"/>
    <property type="evidence" value="ECO:0007669"/>
    <property type="project" value="InterPro"/>
</dbReference>
<organism evidence="10 11">
    <name type="scientific">Plesiomonas shigelloides</name>
    <name type="common">Aeromonas shigelloides</name>
    <dbReference type="NCBI Taxonomy" id="703"/>
    <lineage>
        <taxon>Bacteria</taxon>
        <taxon>Pseudomonadati</taxon>
        <taxon>Pseudomonadota</taxon>
        <taxon>Gammaproteobacteria</taxon>
        <taxon>Enterobacterales</taxon>
        <taxon>Enterobacteriaceae</taxon>
        <taxon>Plesiomonas</taxon>
    </lineage>
</organism>
<evidence type="ECO:0000313" key="10">
    <source>
        <dbReference type="EMBL" id="MBO1109158.1"/>
    </source>
</evidence>
<evidence type="ECO:0000256" key="6">
    <source>
        <dbReference type="ARBA" id="ARBA00022532"/>
    </source>
</evidence>
<feature type="domain" description="MmgE/PrpD N-terminal" evidence="8">
    <location>
        <begin position="21"/>
        <end position="271"/>
    </location>
</feature>
<reference evidence="10" key="1">
    <citation type="submission" date="2021-03" db="EMBL/GenBank/DDBJ databases">
        <title>Plesiomonas shigelloides zfcc0051, isolated from zebrafish feces.</title>
        <authorList>
            <person name="Vanderhoek Z."/>
            <person name="Gaulke C."/>
        </authorList>
    </citation>
    <scope>NUCLEOTIDE SEQUENCE</scope>
    <source>
        <strain evidence="10">Zfcc0051</strain>
    </source>
</reference>
<proteinExistence type="inferred from homology"/>
<dbReference type="AlphaFoldDB" id="A0A8I1W860"/>
<dbReference type="InterPro" id="IPR012705">
    <property type="entry name" value="2Me_IsoCit_deHydtase_PrpD"/>
</dbReference>
<evidence type="ECO:0000256" key="1">
    <source>
        <dbReference type="ARBA" id="ARBA00000096"/>
    </source>
</evidence>
<dbReference type="EC" id="4.2.1.79" evidence="4"/>
<dbReference type="InterPro" id="IPR045337">
    <property type="entry name" value="MmgE_PrpD_C"/>
</dbReference>
<comment type="similarity">
    <text evidence="3">Belongs to the PrpD family.</text>
</comment>
<sequence length="513" mass="56315">MHGINQAELNQRPAPDALLCQIADYVMDCTEPSAEALATARYCLLDTLGCGLLALRFPECTKHLGPLVEGTSVRHGARVPGTSHELDPVTAAFNIGCMIRWLDYNDTWLAAEWGHPSDNLGAILAVADYLSRKAVAQGNAPLTLRDVLVAMIQAHEIQGVLALENSFNRVGLDHVLLVRVASTAVVTRLLGGDRQQVIDALSQAWADGGALRTYRHAPNAGSRKSWAAGDATSRAVRLAMITMKGEMGLPSVLSAPRWGFCDVLMHGEPLRVSQPFASYVMENVLFKISYPAEFHAQTAVECAITLHRNESSRYLSQLGSEQLGIEDIERIEVTTHESAVRIISKTGALANPADRDHCLQYMIALPLLYGTLTAEQYEDAFHRADPRIDALREKMVVREDSAYSRDYLDPTKRSIANAVQIFYRDGSCSERVAVEYPVGHRRRRDEGIPLLLAKFRASLQTRFPAAQCARILTQCGVDDANQGELGHCANAANLLDAFAAIPVNQFMDLWAIN</sequence>
<dbReference type="SUPFAM" id="SSF103378">
    <property type="entry name" value="2-methylcitrate dehydratase PrpD"/>
    <property type="match status" value="1"/>
</dbReference>
<dbReference type="NCBIfam" id="TIGR02330">
    <property type="entry name" value="prpD"/>
    <property type="match status" value="1"/>
</dbReference>
<dbReference type="InterPro" id="IPR045336">
    <property type="entry name" value="MmgE_PrpD_N"/>
</dbReference>
<dbReference type="EMBL" id="JAFNAA010000015">
    <property type="protein sequence ID" value="MBO1109158.1"/>
    <property type="molecule type" value="Genomic_DNA"/>
</dbReference>